<dbReference type="PANTHER" id="PTHR10554:SF1">
    <property type="entry name" value="FI16515P1"/>
    <property type="match status" value="1"/>
</dbReference>
<evidence type="ECO:0000313" key="1">
    <source>
        <dbReference type="EMBL" id="KAK2153248.1"/>
    </source>
</evidence>
<name>A0AAD9N2P0_9ANNE</name>
<dbReference type="AlphaFoldDB" id="A0AAD9N2P0"/>
<dbReference type="InterPro" id="IPR015482">
    <property type="entry name" value="Syntrophin"/>
</dbReference>
<accession>A0AAD9N2P0</accession>
<comment type="caution">
    <text evidence="1">The sequence shown here is derived from an EMBL/GenBank/DDBJ whole genome shotgun (WGS) entry which is preliminary data.</text>
</comment>
<dbReference type="GO" id="GO:0005198">
    <property type="term" value="F:structural molecule activity"/>
    <property type="evidence" value="ECO:0007669"/>
    <property type="project" value="InterPro"/>
</dbReference>
<protein>
    <recommendedName>
        <fullName evidence="3">PH domain-containing protein</fullName>
    </recommendedName>
</protein>
<reference evidence="1" key="1">
    <citation type="journal article" date="2023" name="Mol. Biol. Evol.">
        <title>Third-Generation Sequencing Reveals the Adaptive Role of the Epigenome in Three Deep-Sea Polychaetes.</title>
        <authorList>
            <person name="Perez M."/>
            <person name="Aroh O."/>
            <person name="Sun Y."/>
            <person name="Lan Y."/>
            <person name="Juniper S.K."/>
            <person name="Young C.R."/>
            <person name="Angers B."/>
            <person name="Qian P.Y."/>
        </authorList>
    </citation>
    <scope>NUCLEOTIDE SEQUENCE</scope>
    <source>
        <strain evidence="1">P08H-3</strain>
    </source>
</reference>
<evidence type="ECO:0008006" key="3">
    <source>
        <dbReference type="Google" id="ProtNLM"/>
    </source>
</evidence>
<dbReference type="EMBL" id="JAODUP010000303">
    <property type="protein sequence ID" value="KAK2153248.1"/>
    <property type="molecule type" value="Genomic_DNA"/>
</dbReference>
<dbReference type="Proteomes" id="UP001208570">
    <property type="component" value="Unassembled WGS sequence"/>
</dbReference>
<proteinExistence type="predicted"/>
<keyword evidence="2" id="KW-1185">Reference proteome</keyword>
<sequence>MIIIAFFADRKSVNMSSSTDEENNKLLDNKSDHKTGDDNMLAERQWSDLVTIPLLCAFITRFKPGSEELCCHIIYHTHSHPIAKAGSHERDPCNFEVVGVNGETTGLIECDSGETANDWLHTIQATINTLNSQAILLTNKSLLPHEHVVHMCWVCERVGVSKLWRAWKRKFLAFKGSDICFFETPPVHGIDWSESDFTYKICSCMLKINKEIECTNLRTLLYTIHAFLSAKLASVDPNFLLNL</sequence>
<evidence type="ECO:0000313" key="2">
    <source>
        <dbReference type="Proteomes" id="UP001208570"/>
    </source>
</evidence>
<dbReference type="PANTHER" id="PTHR10554">
    <property type="entry name" value="SYNTROPHIN"/>
    <property type="match status" value="1"/>
</dbReference>
<dbReference type="GO" id="GO:0016010">
    <property type="term" value="C:dystrophin-associated glycoprotein complex"/>
    <property type="evidence" value="ECO:0007669"/>
    <property type="project" value="TreeGrafter"/>
</dbReference>
<organism evidence="1 2">
    <name type="scientific">Paralvinella palmiformis</name>
    <dbReference type="NCBI Taxonomy" id="53620"/>
    <lineage>
        <taxon>Eukaryota</taxon>
        <taxon>Metazoa</taxon>
        <taxon>Spiralia</taxon>
        <taxon>Lophotrochozoa</taxon>
        <taxon>Annelida</taxon>
        <taxon>Polychaeta</taxon>
        <taxon>Sedentaria</taxon>
        <taxon>Canalipalpata</taxon>
        <taxon>Terebellida</taxon>
        <taxon>Terebelliformia</taxon>
        <taxon>Alvinellidae</taxon>
        <taxon>Paralvinella</taxon>
    </lineage>
</organism>
<gene>
    <name evidence="1" type="ORF">LSH36_303g02045</name>
</gene>